<evidence type="ECO:0000256" key="3">
    <source>
        <dbReference type="ARBA" id="ARBA00022692"/>
    </source>
</evidence>
<evidence type="ECO:0000256" key="4">
    <source>
        <dbReference type="ARBA" id="ARBA00022989"/>
    </source>
</evidence>
<feature type="transmembrane region" description="Helical" evidence="6">
    <location>
        <begin position="80"/>
        <end position="101"/>
    </location>
</feature>
<feature type="transmembrane region" description="Helical" evidence="6">
    <location>
        <begin position="133"/>
        <end position="159"/>
    </location>
</feature>
<dbReference type="InterPro" id="IPR000515">
    <property type="entry name" value="MetI-like"/>
</dbReference>
<comment type="subcellular location">
    <subcellularLocation>
        <location evidence="6">Cell membrane</location>
        <topology evidence="6">Multi-pass membrane protein</topology>
    </subcellularLocation>
    <subcellularLocation>
        <location evidence="1">Membrane</location>
        <topology evidence="1">Multi-pass membrane protein</topology>
    </subcellularLocation>
</comment>
<feature type="domain" description="ABC transmembrane type-1" evidence="7">
    <location>
        <begin position="16"/>
        <end position="198"/>
    </location>
</feature>
<proteinExistence type="inferred from homology"/>
<evidence type="ECO:0000256" key="6">
    <source>
        <dbReference type="RuleBase" id="RU363032"/>
    </source>
</evidence>
<evidence type="ECO:0000259" key="7">
    <source>
        <dbReference type="PROSITE" id="PS50928"/>
    </source>
</evidence>
<feature type="transmembrane region" description="Helical" evidence="6">
    <location>
        <begin position="54"/>
        <end position="74"/>
    </location>
</feature>
<keyword evidence="3 6" id="KW-0812">Transmembrane</keyword>
<feature type="transmembrane region" description="Helical" evidence="6">
    <location>
        <begin position="20"/>
        <end position="42"/>
    </location>
</feature>
<accession>A0ABT9P0E8</accession>
<feature type="transmembrane region" description="Helical" evidence="6">
    <location>
        <begin position="179"/>
        <end position="200"/>
    </location>
</feature>
<keyword evidence="5 6" id="KW-0472">Membrane</keyword>
<dbReference type="EMBL" id="JAUSQZ010000001">
    <property type="protein sequence ID" value="MDP9825992.1"/>
    <property type="molecule type" value="Genomic_DNA"/>
</dbReference>
<evidence type="ECO:0000256" key="1">
    <source>
        <dbReference type="ARBA" id="ARBA00004141"/>
    </source>
</evidence>
<keyword evidence="9" id="KW-1185">Reference proteome</keyword>
<reference evidence="8 9" key="1">
    <citation type="submission" date="2023-07" db="EMBL/GenBank/DDBJ databases">
        <title>Sequencing the genomes of 1000 actinobacteria strains.</title>
        <authorList>
            <person name="Klenk H.-P."/>
        </authorList>
    </citation>
    <scope>NUCLEOTIDE SEQUENCE [LARGE SCALE GENOMIC DNA]</scope>
    <source>
        <strain evidence="8 9">DSM 44388</strain>
    </source>
</reference>
<dbReference type="PROSITE" id="PS50928">
    <property type="entry name" value="ABC_TM1"/>
    <property type="match status" value="1"/>
</dbReference>
<dbReference type="PANTHER" id="PTHR30177">
    <property type="entry name" value="GLYCINE BETAINE/L-PROLINE TRANSPORT SYSTEM PERMEASE PROTEIN PROW"/>
    <property type="match status" value="1"/>
</dbReference>
<dbReference type="Proteomes" id="UP001235712">
    <property type="component" value="Unassembled WGS sequence"/>
</dbReference>
<dbReference type="CDD" id="cd06261">
    <property type="entry name" value="TM_PBP2"/>
    <property type="match status" value="1"/>
</dbReference>
<comment type="similarity">
    <text evidence="6">Belongs to the binding-protein-dependent transport system permease family.</text>
</comment>
<dbReference type="PANTHER" id="PTHR30177:SF4">
    <property type="entry name" value="OSMOPROTECTANT IMPORT PERMEASE PROTEIN OSMW"/>
    <property type="match status" value="1"/>
</dbReference>
<dbReference type="InterPro" id="IPR051204">
    <property type="entry name" value="ABC_transp_perm/SBD"/>
</dbReference>
<keyword evidence="4 6" id="KW-1133">Transmembrane helix</keyword>
<keyword evidence="2 6" id="KW-0813">Transport</keyword>
<gene>
    <name evidence="8" type="ORF">J2S57_001741</name>
</gene>
<evidence type="ECO:0000256" key="2">
    <source>
        <dbReference type="ARBA" id="ARBA00022448"/>
    </source>
</evidence>
<dbReference type="Gene3D" id="1.10.3720.10">
    <property type="entry name" value="MetI-like"/>
    <property type="match status" value="1"/>
</dbReference>
<dbReference type="Pfam" id="PF00528">
    <property type="entry name" value="BPD_transp_1"/>
    <property type="match status" value="1"/>
</dbReference>
<evidence type="ECO:0000313" key="9">
    <source>
        <dbReference type="Proteomes" id="UP001235712"/>
    </source>
</evidence>
<sequence>MINYLKNNPDNVAQWFFAHLWLSVLPVVVGLVVALPIGWIASRYKWSYPPITNLAGLLYTIPSLALFIIMPSILGTKILSPVNMVVALSVYSVALLVRVVADGLNSVAPDVRAAATAMGFTGFSRFLKVDLPIAVPVITAGLRVATVSNVSLVSIGALIGVPQLGSLFTTGFGRYIPGIVLLGVILCLLLALVLDGLILLGSRMLTPWQRAVAKR</sequence>
<evidence type="ECO:0000256" key="5">
    <source>
        <dbReference type="ARBA" id="ARBA00023136"/>
    </source>
</evidence>
<name>A0ABT9P0E8_9ACTN</name>
<dbReference type="SUPFAM" id="SSF161098">
    <property type="entry name" value="MetI-like"/>
    <property type="match status" value="1"/>
</dbReference>
<protein>
    <submittedName>
        <fullName evidence="8">Osmoprotectant transport system permease protein</fullName>
    </submittedName>
</protein>
<dbReference type="InterPro" id="IPR035906">
    <property type="entry name" value="MetI-like_sf"/>
</dbReference>
<comment type="caution">
    <text evidence="8">The sequence shown here is derived from an EMBL/GenBank/DDBJ whole genome shotgun (WGS) entry which is preliminary data.</text>
</comment>
<organism evidence="8 9">
    <name type="scientific">Kineosporia succinea</name>
    <dbReference type="NCBI Taxonomy" id="84632"/>
    <lineage>
        <taxon>Bacteria</taxon>
        <taxon>Bacillati</taxon>
        <taxon>Actinomycetota</taxon>
        <taxon>Actinomycetes</taxon>
        <taxon>Kineosporiales</taxon>
        <taxon>Kineosporiaceae</taxon>
        <taxon>Kineosporia</taxon>
    </lineage>
</organism>
<evidence type="ECO:0000313" key="8">
    <source>
        <dbReference type="EMBL" id="MDP9825992.1"/>
    </source>
</evidence>